<keyword evidence="9 15" id="KW-0496">Mitochondrion</keyword>
<keyword evidence="17" id="KW-1185">Reference proteome</keyword>
<proteinExistence type="inferred from homology"/>
<dbReference type="Pfam" id="PF05680">
    <property type="entry name" value="ATP-synt_E"/>
    <property type="match status" value="1"/>
</dbReference>
<evidence type="ECO:0000256" key="13">
    <source>
        <dbReference type="ARBA" id="ARBA00064647"/>
    </source>
</evidence>
<comment type="function">
    <text evidence="12 15">Subunit e, of the mitochondrial membrane ATP synthase complex (F(1)F(0) ATP synthase or Complex V) that produces ATP from ADP in the presence of a proton gradient across the membrane which is generated by electron transport complexes of the respiratory chain. ATP synthase complex consist of a soluble F(1) head domain - the catalytic core - and a membrane F(1) domain - the membrane proton channel. These two domains are linked by a central stalk rotating inside the F(1) region and a stationary peripheral stalk. During catalysis, ATP synthesis in the catalytic domain of F(1) is coupled via a rotary mechanism of the central stalk subunits to proton translocation. In vivo, can only synthesize ATP although its ATP hydrolase activity can be activated artificially in vitro. Part of the complex F(0) domain.</text>
</comment>
<comment type="subunit">
    <text evidence="13">Component of the ATP synthase complex composed at least of ATP5F1A/subunit alpha, ATP5F1B/subunit beta, ATP5MC1/subunit c (homooctomer), MT-ATP6/subunit a, MT-ATP8/subunit 8, ATP5ME/subunit e, ATP5MF/subunit f, ATP5MG/subunit g, ATP5MK/subunit k, ATP5MJ/subunit j, ATP5F1C/subunit gamma, ATP5F1D/subunit delta, ATP5F1E/subunit epsilon, ATP5PF/subunit F6, ATP5PB/subunit b, ATP5PD/subunit d, ATP5PO/subunit OSCP. ATP synthase complex consists of a soluble F(1) head domain (subunits alpha(3) and beta(3)) - the catalytic core - and a membrane F(0) domain - the membrane proton channel (subunits c, a, 8, e, f, g, k and j). These two domains are linked by a central stalk (subunits gamma, delta, and epsilon) rotating inside the F1 region and a stationary peripheral stalk (subunits F6, b, d, and OSCP).</text>
</comment>
<keyword evidence="3 15" id="KW-0813">Transport</keyword>
<dbReference type="PANTHER" id="PTHR12427:SF1">
    <property type="entry name" value="ATP SYNTHASE SUBUNIT E, MITOCHONDRIAL"/>
    <property type="match status" value="1"/>
</dbReference>
<dbReference type="RefSeq" id="XP_015191179.1">
    <property type="nucleotide sequence ID" value="XM_015335693.1"/>
</dbReference>
<evidence type="ECO:0000256" key="4">
    <source>
        <dbReference type="ARBA" id="ARBA00022547"/>
    </source>
</evidence>
<keyword evidence="8 15" id="KW-0406">Ion transport</keyword>
<keyword evidence="4 15" id="KW-0138">CF(0)</keyword>
<comment type="subunit">
    <text evidence="15">F-type ATPases have 2 components, CF(1) - the catalytic core - and CF(0) - the membrane proton channel. CF(1) and CF(0) have multiple subunits.</text>
</comment>
<keyword evidence="5 15" id="KW-0375">Hydrogen ion transport</keyword>
<dbReference type="PANTHER" id="PTHR12427">
    <property type="entry name" value="ATP SYNTHASE E CHAIN, MITOCHONDRIAL"/>
    <property type="match status" value="1"/>
</dbReference>
<keyword evidence="16" id="KW-1133">Transmembrane helix</keyword>
<keyword evidence="11 15" id="KW-0066">ATP synthesis</keyword>
<dbReference type="InterPro" id="IPR008386">
    <property type="entry name" value="ATP_synth_F0_esu_mt"/>
</dbReference>
<evidence type="ECO:0000256" key="7">
    <source>
        <dbReference type="ARBA" id="ARBA00022990"/>
    </source>
</evidence>
<protein>
    <recommendedName>
        <fullName evidence="14 15">ATP synthase F(0) complex subunit e, mitochondrial</fullName>
    </recommendedName>
</protein>
<sequence>MSSSVELNPRPVRVSPLIKFSRWTFLTVGILYGAYFQRKFSRIENTRREKEERERPAREAREAVERAIRLEAEKKMLDDLLQTNK</sequence>
<evidence type="ECO:0000256" key="8">
    <source>
        <dbReference type="ARBA" id="ARBA00023065"/>
    </source>
</evidence>
<keyword evidence="7" id="KW-0007">Acetylation</keyword>
<evidence type="ECO:0000256" key="15">
    <source>
        <dbReference type="RuleBase" id="RU367005"/>
    </source>
</evidence>
<evidence type="ECO:0000256" key="14">
    <source>
        <dbReference type="ARBA" id="ARBA00074682"/>
    </source>
</evidence>
<evidence type="ECO:0000256" key="10">
    <source>
        <dbReference type="ARBA" id="ARBA00023136"/>
    </source>
</evidence>
<evidence type="ECO:0000256" key="1">
    <source>
        <dbReference type="ARBA" id="ARBA00004273"/>
    </source>
</evidence>
<evidence type="ECO:0000256" key="2">
    <source>
        <dbReference type="ARBA" id="ARBA00007333"/>
    </source>
</evidence>
<comment type="subcellular location">
    <subcellularLocation>
        <location evidence="1 15">Mitochondrion inner membrane</location>
    </subcellularLocation>
</comment>
<keyword evidence="16" id="KW-0812">Transmembrane</keyword>
<evidence type="ECO:0000256" key="9">
    <source>
        <dbReference type="ARBA" id="ARBA00023128"/>
    </source>
</evidence>
<evidence type="ECO:0000256" key="6">
    <source>
        <dbReference type="ARBA" id="ARBA00022792"/>
    </source>
</evidence>
<evidence type="ECO:0000256" key="5">
    <source>
        <dbReference type="ARBA" id="ARBA00022781"/>
    </source>
</evidence>
<evidence type="ECO:0000256" key="12">
    <source>
        <dbReference type="ARBA" id="ARBA00057306"/>
    </source>
</evidence>
<evidence type="ECO:0000256" key="16">
    <source>
        <dbReference type="SAM" id="Phobius"/>
    </source>
</evidence>
<evidence type="ECO:0000313" key="18">
    <source>
        <dbReference type="RefSeq" id="XP_015191179.1"/>
    </source>
</evidence>
<feature type="transmembrane region" description="Helical" evidence="16">
    <location>
        <begin position="20"/>
        <end position="37"/>
    </location>
</feature>
<keyword evidence="6 15" id="KW-0999">Mitochondrion inner membrane</keyword>
<reference evidence="18" key="1">
    <citation type="submission" date="2025-08" db="UniProtKB">
        <authorList>
            <consortium name="RefSeq"/>
        </authorList>
    </citation>
    <scope>IDENTIFICATION</scope>
    <source>
        <tissue evidence="18">Whole body</tissue>
    </source>
</reference>
<name>A0ABM1JFE1_POLDO</name>
<keyword evidence="10 16" id="KW-0472">Membrane</keyword>
<accession>A0ABM1JFE1</accession>
<evidence type="ECO:0000256" key="3">
    <source>
        <dbReference type="ARBA" id="ARBA00022448"/>
    </source>
</evidence>
<evidence type="ECO:0000313" key="17">
    <source>
        <dbReference type="Proteomes" id="UP000694924"/>
    </source>
</evidence>
<dbReference type="Proteomes" id="UP000694924">
    <property type="component" value="Unplaced"/>
</dbReference>
<evidence type="ECO:0000256" key="11">
    <source>
        <dbReference type="ARBA" id="ARBA00023310"/>
    </source>
</evidence>
<dbReference type="GeneID" id="107074342"/>
<comment type="similarity">
    <text evidence="2 15">Belongs to the ATPase e subunit family.</text>
</comment>
<gene>
    <name evidence="18" type="primary">LOC107074342</name>
</gene>
<organism evidence="17 18">
    <name type="scientific">Polistes dominula</name>
    <name type="common">European paper wasp</name>
    <name type="synonym">Vespa dominula</name>
    <dbReference type="NCBI Taxonomy" id="743375"/>
    <lineage>
        <taxon>Eukaryota</taxon>
        <taxon>Metazoa</taxon>
        <taxon>Ecdysozoa</taxon>
        <taxon>Arthropoda</taxon>
        <taxon>Hexapoda</taxon>
        <taxon>Insecta</taxon>
        <taxon>Pterygota</taxon>
        <taxon>Neoptera</taxon>
        <taxon>Endopterygota</taxon>
        <taxon>Hymenoptera</taxon>
        <taxon>Apocrita</taxon>
        <taxon>Aculeata</taxon>
        <taxon>Vespoidea</taxon>
        <taxon>Vespidae</taxon>
        <taxon>Polistinae</taxon>
        <taxon>Polistini</taxon>
        <taxon>Polistes</taxon>
    </lineage>
</organism>